<name>A0A3E1R680_9BURK</name>
<comment type="caution">
    <text evidence="1">The sequence shown here is derived from an EMBL/GenBank/DDBJ whole genome shotgun (WGS) entry which is preliminary data.</text>
</comment>
<accession>A0A3E1R680</accession>
<keyword evidence="2" id="KW-1185">Reference proteome</keyword>
<evidence type="ECO:0000313" key="1">
    <source>
        <dbReference type="EMBL" id="RFO94723.1"/>
    </source>
</evidence>
<dbReference type="EMBL" id="QFZK01000033">
    <property type="protein sequence ID" value="RFO94723.1"/>
    <property type="molecule type" value="Genomic_DNA"/>
</dbReference>
<reference evidence="1 2" key="1">
    <citation type="submission" date="2018-05" db="EMBL/GenBank/DDBJ databases">
        <title>Rhodoferax soyangensis sp.nov., isolated from an oligotrophic freshwater lake.</title>
        <authorList>
            <person name="Park M."/>
        </authorList>
    </citation>
    <scope>NUCLEOTIDE SEQUENCE [LARGE SCALE GENOMIC DNA]</scope>
    <source>
        <strain evidence="1 2">IMCC26218</strain>
    </source>
</reference>
<protein>
    <submittedName>
        <fullName evidence="1">Uncharacterized protein</fullName>
    </submittedName>
</protein>
<proteinExistence type="predicted"/>
<gene>
    <name evidence="1" type="ORF">DIC66_22140</name>
</gene>
<dbReference type="AlphaFoldDB" id="A0A3E1R680"/>
<sequence length="136" mass="14247">MRPLPGPDTVPHLVARVFEESPPAGRGQLLEPLLKPLGLLSLAAIANGIFAKIILANGWSRLQVSAEDASQVGARDVMELVRHVQQVSAHALDSLATVISASPVWSGSAAAAMLLAVLAKQAQSRSPVVTNDFDPL</sequence>
<dbReference type="Proteomes" id="UP000260665">
    <property type="component" value="Unassembled WGS sequence"/>
</dbReference>
<evidence type="ECO:0000313" key="2">
    <source>
        <dbReference type="Proteomes" id="UP000260665"/>
    </source>
</evidence>
<organism evidence="1 2">
    <name type="scientific">Rhodoferax lacus</name>
    <dbReference type="NCBI Taxonomy" id="2184758"/>
    <lineage>
        <taxon>Bacteria</taxon>
        <taxon>Pseudomonadati</taxon>
        <taxon>Pseudomonadota</taxon>
        <taxon>Betaproteobacteria</taxon>
        <taxon>Burkholderiales</taxon>
        <taxon>Comamonadaceae</taxon>
        <taxon>Rhodoferax</taxon>
    </lineage>
</organism>